<evidence type="ECO:0000313" key="2">
    <source>
        <dbReference type="EMBL" id="VDK22349.1"/>
    </source>
</evidence>
<protein>
    <submittedName>
        <fullName evidence="2 4">Uncharacterized protein</fullName>
    </submittedName>
</protein>
<dbReference type="Proteomes" id="UP000282613">
    <property type="component" value="Unassembled WGS sequence"/>
</dbReference>
<dbReference type="EMBL" id="UYRS01000194">
    <property type="protein sequence ID" value="VDK22349.1"/>
    <property type="molecule type" value="Genomic_DNA"/>
</dbReference>
<feature type="region of interest" description="Disordered" evidence="1">
    <location>
        <begin position="1"/>
        <end position="31"/>
    </location>
</feature>
<dbReference type="WBParaSite" id="TASK_0000104301-mRNA-1">
    <property type="protein sequence ID" value="TASK_0000104301-mRNA-1"/>
    <property type="gene ID" value="TASK_0000104301"/>
</dbReference>
<dbReference type="AlphaFoldDB" id="A0A0R3VUN2"/>
<gene>
    <name evidence="2" type="ORF">TASK_LOCUS1044</name>
</gene>
<sequence>MMRRGEEEEEGKEEKDEGERQQKEGPAAPSFQDAFDRYSLARSLLVGSSLYLYLSPSFSSPPTLLPRLLCFSAPVTVICKLEGKSCFTSFSN</sequence>
<evidence type="ECO:0000313" key="4">
    <source>
        <dbReference type="WBParaSite" id="TASK_0000104301-mRNA-1"/>
    </source>
</evidence>
<organism evidence="4">
    <name type="scientific">Taenia asiatica</name>
    <name type="common">Asian tapeworm</name>
    <dbReference type="NCBI Taxonomy" id="60517"/>
    <lineage>
        <taxon>Eukaryota</taxon>
        <taxon>Metazoa</taxon>
        <taxon>Spiralia</taxon>
        <taxon>Lophotrochozoa</taxon>
        <taxon>Platyhelminthes</taxon>
        <taxon>Cestoda</taxon>
        <taxon>Eucestoda</taxon>
        <taxon>Cyclophyllidea</taxon>
        <taxon>Taeniidae</taxon>
        <taxon>Taenia</taxon>
    </lineage>
</organism>
<accession>A0A0R3VUN2</accession>
<name>A0A0R3VUN2_TAEAS</name>
<evidence type="ECO:0000256" key="1">
    <source>
        <dbReference type="SAM" id="MobiDB-lite"/>
    </source>
</evidence>
<keyword evidence="3" id="KW-1185">Reference proteome</keyword>
<reference evidence="4" key="1">
    <citation type="submission" date="2017-02" db="UniProtKB">
        <authorList>
            <consortium name="WormBaseParasite"/>
        </authorList>
    </citation>
    <scope>IDENTIFICATION</scope>
</reference>
<evidence type="ECO:0000313" key="3">
    <source>
        <dbReference type="Proteomes" id="UP000282613"/>
    </source>
</evidence>
<feature type="compositionally biased region" description="Basic and acidic residues" evidence="1">
    <location>
        <begin position="1"/>
        <end position="23"/>
    </location>
</feature>
<reference evidence="2 3" key="2">
    <citation type="submission" date="2018-11" db="EMBL/GenBank/DDBJ databases">
        <authorList>
            <consortium name="Pathogen Informatics"/>
        </authorList>
    </citation>
    <scope>NUCLEOTIDE SEQUENCE [LARGE SCALE GENOMIC DNA]</scope>
</reference>
<proteinExistence type="predicted"/>